<dbReference type="InterPro" id="IPR007345">
    <property type="entry name" value="Polysacch_pyruvyl_Trfase"/>
</dbReference>
<dbReference type="PANTHER" id="PTHR36836">
    <property type="entry name" value="COLANIC ACID BIOSYNTHESIS PROTEIN WCAK"/>
    <property type="match status" value="1"/>
</dbReference>
<feature type="domain" description="Polysaccharide pyruvyl transferase" evidence="1">
    <location>
        <begin position="13"/>
        <end position="316"/>
    </location>
</feature>
<evidence type="ECO:0000259" key="1">
    <source>
        <dbReference type="Pfam" id="PF04230"/>
    </source>
</evidence>
<dbReference type="Proteomes" id="UP000289734">
    <property type="component" value="Unassembled WGS sequence"/>
</dbReference>
<dbReference type="PANTHER" id="PTHR36836:SF1">
    <property type="entry name" value="COLANIC ACID BIOSYNTHESIS PROTEIN WCAK"/>
    <property type="match status" value="1"/>
</dbReference>
<keyword evidence="3" id="KW-1185">Reference proteome</keyword>
<keyword evidence="2" id="KW-0808">Transferase</keyword>
<protein>
    <submittedName>
        <fullName evidence="2">Polysaccharide pyruvyl transferase family protein</fullName>
    </submittedName>
</protein>
<comment type="caution">
    <text evidence="2">The sequence shown here is derived from an EMBL/GenBank/DDBJ whole genome shotgun (WGS) entry which is preliminary data.</text>
</comment>
<organism evidence="2 3">
    <name type="scientific">Flavobacterium piscinae</name>
    <dbReference type="NCBI Taxonomy" id="2506424"/>
    <lineage>
        <taxon>Bacteria</taxon>
        <taxon>Pseudomonadati</taxon>
        <taxon>Bacteroidota</taxon>
        <taxon>Flavobacteriia</taxon>
        <taxon>Flavobacteriales</taxon>
        <taxon>Flavobacteriaceae</taxon>
        <taxon>Flavobacterium</taxon>
    </lineage>
</organism>
<dbReference type="EMBL" id="SBKQ01000020">
    <property type="protein sequence ID" value="RXR27737.1"/>
    <property type="molecule type" value="Genomic_DNA"/>
</dbReference>
<dbReference type="Pfam" id="PF04230">
    <property type="entry name" value="PS_pyruv_trans"/>
    <property type="match status" value="1"/>
</dbReference>
<gene>
    <name evidence="2" type="ORF">EQG68_14635</name>
</gene>
<dbReference type="RefSeq" id="WP_129465636.1">
    <property type="nucleotide sequence ID" value="NZ_SBKQ01000020.1"/>
</dbReference>
<sequence length="385" mass="43669">MKILLYFHGGSKNRGCEAIVRSAIPIIKKSLPHATLDLASWDPASDTDFTGISKIYDVQPQPIAKFSLDWFISLYHVKVHHSEAFAHKTMHKRLLDLIPHYDLLLSVGGDNYCYGEQPWLYVVDEYIKKAGKKLVLWGASIGEEDLSPAKIADLKQFDLLLVRETLTEAVLNQHGIANVKLCADGAFTMVKEELPLPEGWQENNTIGFNYSPLVWKRNQASKEAAQHLIQHILDTTTLTVALTPHVMIPGNNDYEMLVAFYERFQDHPRVILLPDTLNAIQYKGYIARMRFFIGARTHATIAAYSNYVPTMVLGYSIKSKGIAKDIFGFERLVLGINEIADTEKLIQKFEELKRDETELREILTKEIPRIQSMSYKAGEYLATLA</sequence>
<reference evidence="3" key="1">
    <citation type="submission" date="2019-01" db="EMBL/GenBank/DDBJ databases">
        <title>Cytophagaceae bacterium strain CAR-16.</title>
        <authorList>
            <person name="Chen W.-M."/>
        </authorList>
    </citation>
    <scope>NUCLEOTIDE SEQUENCE [LARGE SCALE GENOMIC DNA]</scope>
    <source>
        <strain evidence="3">ICH-30</strain>
    </source>
</reference>
<accession>A0A4Q1KFY1</accession>
<evidence type="ECO:0000313" key="3">
    <source>
        <dbReference type="Proteomes" id="UP000289734"/>
    </source>
</evidence>
<evidence type="ECO:0000313" key="2">
    <source>
        <dbReference type="EMBL" id="RXR27737.1"/>
    </source>
</evidence>
<dbReference type="OrthoDB" id="1814359at2"/>
<name>A0A4Q1KFY1_9FLAO</name>
<dbReference type="AlphaFoldDB" id="A0A4Q1KFY1"/>
<proteinExistence type="predicted"/>
<dbReference type="GO" id="GO:0016740">
    <property type="term" value="F:transferase activity"/>
    <property type="evidence" value="ECO:0007669"/>
    <property type="project" value="UniProtKB-KW"/>
</dbReference>